<keyword evidence="5" id="KW-0547">Nucleotide-binding</keyword>
<dbReference type="GO" id="GO:0004475">
    <property type="term" value="F:mannose-1-phosphate guanylyltransferase (GTP) activity"/>
    <property type="evidence" value="ECO:0007669"/>
    <property type="project" value="UniProtKB-EC"/>
</dbReference>
<dbReference type="InterPro" id="IPR051161">
    <property type="entry name" value="Mannose-6P_isomerase_type2"/>
</dbReference>
<keyword evidence="3 10" id="KW-0808">Transferase</keyword>
<evidence type="ECO:0000256" key="3">
    <source>
        <dbReference type="ARBA" id="ARBA00022679"/>
    </source>
</evidence>
<evidence type="ECO:0000256" key="1">
    <source>
        <dbReference type="ARBA" id="ARBA00006115"/>
    </source>
</evidence>
<keyword evidence="4 10" id="KW-0548">Nucleotidyltransferase</keyword>
<dbReference type="InterPro" id="IPR049577">
    <property type="entry name" value="GMPP_N"/>
</dbReference>
<evidence type="ECO:0000259" key="8">
    <source>
        <dbReference type="Pfam" id="PF00483"/>
    </source>
</evidence>
<evidence type="ECO:0000259" key="9">
    <source>
        <dbReference type="Pfam" id="PF22640"/>
    </source>
</evidence>
<evidence type="ECO:0000256" key="7">
    <source>
        <dbReference type="ARBA" id="ARBA00047343"/>
    </source>
</evidence>
<protein>
    <recommendedName>
        <fullName evidence="2">mannose-1-phosphate guanylyltransferase</fullName>
        <ecNumber evidence="2">2.7.7.13</ecNumber>
    </recommendedName>
</protein>
<dbReference type="PANTHER" id="PTHR46390">
    <property type="entry name" value="MANNOSE-1-PHOSPHATE GUANYLYLTRANSFERASE"/>
    <property type="match status" value="1"/>
</dbReference>
<evidence type="ECO:0000256" key="5">
    <source>
        <dbReference type="ARBA" id="ARBA00022741"/>
    </source>
</evidence>
<accession>A0A1M6QE38</accession>
<feature type="domain" description="MannoseP isomerase/GMP-like beta-helix" evidence="9">
    <location>
        <begin position="292"/>
        <end position="346"/>
    </location>
</feature>
<proteinExistence type="inferred from homology"/>
<dbReference type="GO" id="GO:0009298">
    <property type="term" value="P:GDP-mannose biosynthetic process"/>
    <property type="evidence" value="ECO:0007669"/>
    <property type="project" value="TreeGrafter"/>
</dbReference>
<dbReference type="InterPro" id="IPR005835">
    <property type="entry name" value="NTP_transferase_dom"/>
</dbReference>
<dbReference type="EC" id="2.7.7.13" evidence="2"/>
<evidence type="ECO:0000313" key="10">
    <source>
        <dbReference type="EMBL" id="SHK18435.1"/>
    </source>
</evidence>
<evidence type="ECO:0000256" key="6">
    <source>
        <dbReference type="ARBA" id="ARBA00023134"/>
    </source>
</evidence>
<dbReference type="FunFam" id="3.90.550.10:FF:000046">
    <property type="entry name" value="Mannose-1-phosphate guanylyltransferase (GDP)"/>
    <property type="match status" value="1"/>
</dbReference>
<dbReference type="AlphaFoldDB" id="A0A1M6QE38"/>
<dbReference type="InterPro" id="IPR054566">
    <property type="entry name" value="ManC/GMP-like_b-helix"/>
</dbReference>
<reference evidence="11" key="1">
    <citation type="submission" date="2016-11" db="EMBL/GenBank/DDBJ databases">
        <authorList>
            <person name="Varghese N."/>
            <person name="Submissions S."/>
        </authorList>
    </citation>
    <scope>NUCLEOTIDE SEQUENCE [LARGE SCALE GENOMIC DNA]</scope>
    <source>
        <strain evidence="11">DSM 15518</strain>
    </source>
</reference>
<dbReference type="OrthoDB" id="9806359at2"/>
<dbReference type="STRING" id="1123349.SAMN02744037_01826"/>
<dbReference type="Gene3D" id="3.90.550.10">
    <property type="entry name" value="Spore Coat Polysaccharide Biosynthesis Protein SpsA, Chain A"/>
    <property type="match status" value="1"/>
</dbReference>
<feature type="domain" description="Nucleotidyl transferase" evidence="8">
    <location>
        <begin position="5"/>
        <end position="281"/>
    </location>
</feature>
<dbReference type="GO" id="GO:0005525">
    <property type="term" value="F:GTP binding"/>
    <property type="evidence" value="ECO:0007669"/>
    <property type="project" value="UniProtKB-KW"/>
</dbReference>
<dbReference type="SUPFAM" id="SSF159283">
    <property type="entry name" value="Guanosine diphospho-D-mannose pyrophosphorylase/mannose-6-phosphate isomerase linker domain"/>
    <property type="match status" value="1"/>
</dbReference>
<comment type="catalytic activity">
    <reaction evidence="7">
        <text>alpha-D-mannose 1-phosphate + GTP + H(+) = GDP-alpha-D-mannose + diphosphate</text>
        <dbReference type="Rhea" id="RHEA:15229"/>
        <dbReference type="ChEBI" id="CHEBI:15378"/>
        <dbReference type="ChEBI" id="CHEBI:33019"/>
        <dbReference type="ChEBI" id="CHEBI:37565"/>
        <dbReference type="ChEBI" id="CHEBI:57527"/>
        <dbReference type="ChEBI" id="CHEBI:58409"/>
        <dbReference type="EC" id="2.7.7.13"/>
    </reaction>
</comment>
<dbReference type="PANTHER" id="PTHR46390:SF1">
    <property type="entry name" value="MANNOSE-1-PHOSPHATE GUANYLYLTRANSFERASE"/>
    <property type="match status" value="1"/>
</dbReference>
<dbReference type="InterPro" id="IPR029044">
    <property type="entry name" value="Nucleotide-diphossugar_trans"/>
</dbReference>
<name>A0A1M6QE38_9FIRM</name>
<dbReference type="Proteomes" id="UP000242497">
    <property type="component" value="Unassembled WGS sequence"/>
</dbReference>
<comment type="similarity">
    <text evidence="1">Belongs to the mannose-6-phosphate isomerase type 2 family.</text>
</comment>
<dbReference type="Pfam" id="PF22640">
    <property type="entry name" value="ManC_GMP_beta-helix"/>
    <property type="match status" value="1"/>
</dbReference>
<sequence>MKIYNVIMAGGGGTRFWPISRQATPKQLLNLSGTDTLINETIDRVNKLSCKENSFIVTNKIQAKALKEITEDRCLKENILKEPVARNTSAAIGYAAFNIMKKHGDGIMCVYPADHFIKNEEEFINVLNKAIKVAQEKDKLVTIGIKPTFPSTGYGYINFDRQSDLYSYEVIEFVEKPNFKKAVKYVESGEYLWNSGMFVWKVSKVLEDFKRYLPKVYYKLEELSEYIGTEEELEMIEKIYPTIPSISVDYGIMERSNDVVVVPGDFGWNDVGSWDVLGSIFPTDNNGNIRRGETITIDTQNSVVYSDEKLVTAVGIKDLIVVSTKDAVMVCPKNRAQDVKAIVEELREQNKVVYL</sequence>
<gene>
    <name evidence="10" type="ORF">SAMN02744037_01826</name>
</gene>
<evidence type="ECO:0000256" key="4">
    <source>
        <dbReference type="ARBA" id="ARBA00022695"/>
    </source>
</evidence>
<dbReference type="CDD" id="cd02509">
    <property type="entry name" value="GDP-M1P_Guanylyltransferase"/>
    <property type="match status" value="1"/>
</dbReference>
<evidence type="ECO:0000256" key="2">
    <source>
        <dbReference type="ARBA" id="ARBA00012387"/>
    </source>
</evidence>
<dbReference type="SUPFAM" id="SSF53448">
    <property type="entry name" value="Nucleotide-diphospho-sugar transferases"/>
    <property type="match status" value="1"/>
</dbReference>
<evidence type="ECO:0000313" key="11">
    <source>
        <dbReference type="Proteomes" id="UP000242497"/>
    </source>
</evidence>
<organism evidence="10 11">
    <name type="scientific">Tepidibacter formicigenes DSM 15518</name>
    <dbReference type="NCBI Taxonomy" id="1123349"/>
    <lineage>
        <taxon>Bacteria</taxon>
        <taxon>Bacillati</taxon>
        <taxon>Bacillota</taxon>
        <taxon>Clostridia</taxon>
        <taxon>Peptostreptococcales</taxon>
        <taxon>Peptostreptococcaceae</taxon>
        <taxon>Tepidibacter</taxon>
    </lineage>
</organism>
<dbReference type="RefSeq" id="WP_072889267.1">
    <property type="nucleotide sequence ID" value="NZ_FRAE01000041.1"/>
</dbReference>
<dbReference type="EMBL" id="FRAE01000041">
    <property type="protein sequence ID" value="SHK18435.1"/>
    <property type="molecule type" value="Genomic_DNA"/>
</dbReference>
<keyword evidence="6" id="KW-0342">GTP-binding</keyword>
<keyword evidence="11" id="KW-1185">Reference proteome</keyword>
<dbReference type="Pfam" id="PF00483">
    <property type="entry name" value="NTP_transferase"/>
    <property type="match status" value="1"/>
</dbReference>